<name>A0A4Q1S8B2_9BACT</name>
<reference evidence="1 2" key="1">
    <citation type="journal article" date="2016" name="Int. J. Syst. Evol. Microbiol.">
        <title>Acidipila dinghuensis sp. nov., an acidobacterium isolated from forest soil.</title>
        <authorList>
            <person name="Jiang Y.W."/>
            <person name="Wang J."/>
            <person name="Chen M.H."/>
            <person name="Lv Y.Y."/>
            <person name="Qiu L.H."/>
        </authorList>
    </citation>
    <scope>NUCLEOTIDE SEQUENCE [LARGE SCALE GENOMIC DNA]</scope>
    <source>
        <strain evidence="1 2">DHOF10</strain>
    </source>
</reference>
<protein>
    <submittedName>
        <fullName evidence="1">Uncharacterized protein</fullName>
    </submittedName>
</protein>
<organism evidence="1 2">
    <name type="scientific">Silvibacterium dinghuense</name>
    <dbReference type="NCBI Taxonomy" id="1560006"/>
    <lineage>
        <taxon>Bacteria</taxon>
        <taxon>Pseudomonadati</taxon>
        <taxon>Acidobacteriota</taxon>
        <taxon>Terriglobia</taxon>
        <taxon>Terriglobales</taxon>
        <taxon>Acidobacteriaceae</taxon>
        <taxon>Silvibacterium</taxon>
    </lineage>
</organism>
<evidence type="ECO:0000313" key="2">
    <source>
        <dbReference type="Proteomes" id="UP000290253"/>
    </source>
</evidence>
<dbReference type="OrthoDB" id="9554511at2"/>
<gene>
    <name evidence="1" type="ORF">ESZ00_19795</name>
</gene>
<dbReference type="EMBL" id="SDMK01000006">
    <property type="protein sequence ID" value="RXS93069.1"/>
    <property type="molecule type" value="Genomic_DNA"/>
</dbReference>
<dbReference type="RefSeq" id="WP_129210136.1">
    <property type="nucleotide sequence ID" value="NZ_BMGU01000001.1"/>
</dbReference>
<proteinExistence type="predicted"/>
<keyword evidence="2" id="KW-1185">Reference proteome</keyword>
<dbReference type="AlphaFoldDB" id="A0A4Q1S8B2"/>
<comment type="caution">
    <text evidence="1">The sequence shown here is derived from an EMBL/GenBank/DDBJ whole genome shotgun (WGS) entry which is preliminary data.</text>
</comment>
<evidence type="ECO:0000313" key="1">
    <source>
        <dbReference type="EMBL" id="RXS93069.1"/>
    </source>
</evidence>
<dbReference type="Proteomes" id="UP000290253">
    <property type="component" value="Unassembled WGS sequence"/>
</dbReference>
<sequence length="99" mass="11178">MDQIAVLLPQESVSVLVGTAHDTARRFADTQFEGKCCYKDSSGKRLHQPFVCSVDASRKQLVHDNELPKTLRELQDIPKQLARVADQLEKLLSRSENEV</sequence>
<accession>A0A4Q1S8B2</accession>